<evidence type="ECO:0000256" key="1">
    <source>
        <dbReference type="ARBA" id="ARBA00004561"/>
    </source>
</evidence>
<dbReference type="EMBL" id="CP049801">
    <property type="protein sequence ID" value="QIO05741.1"/>
    <property type="molecule type" value="Genomic_DNA"/>
</dbReference>
<proteinExistence type="inferred from homology"/>
<dbReference type="Proteomes" id="UP000502297">
    <property type="component" value="Chromosome"/>
</dbReference>
<dbReference type="InterPro" id="IPR036937">
    <property type="entry name" value="Adhesion_dom_fimbrial_sf"/>
</dbReference>
<evidence type="ECO:0000256" key="4">
    <source>
        <dbReference type="ARBA" id="ARBA00023263"/>
    </source>
</evidence>
<sequence length="376" mass="41172">MPIILPCMLGLYSQLSYADSSCLLQQNANYALVAEQIMPSSATAMSGLGSGSGQNILSGCTQNSAMKLRFQVDSLSDLDPTNILQNGQYTFFKIRSLSGQITGNAALNYLVAHAYIALTLSNSLTGKHVGLNTEASQVEGVNLFEGSDQYQLLNPMQNQFDVGVDVPQARLYLDAMPQNDDIIDQLNHLNIALNIGHFIANLIAVDEDQSLDDAIYANTVTTYTQSRLQLSVSGINILKPTCIVQDQEVILSPVSSSAFDHAAFTAQVQPFQLRIDCNGYLNQRNFTLKITDNNQINNINSVGFLSNVIGDYYSNVGVQILNEQHLPVLIGTEQDSLSQQSGSHFVQQMYARYYLNEAKATVGKVYAQATILLNYK</sequence>
<evidence type="ECO:0000259" key="5">
    <source>
        <dbReference type="Pfam" id="PF00419"/>
    </source>
</evidence>
<evidence type="ECO:0000256" key="2">
    <source>
        <dbReference type="ARBA" id="ARBA00006671"/>
    </source>
</evidence>
<keyword evidence="7" id="KW-1185">Reference proteome</keyword>
<dbReference type="GO" id="GO:0043709">
    <property type="term" value="P:cell adhesion involved in single-species biofilm formation"/>
    <property type="evidence" value="ECO:0007669"/>
    <property type="project" value="TreeGrafter"/>
</dbReference>
<dbReference type="InterPro" id="IPR008966">
    <property type="entry name" value="Adhesion_dom_sf"/>
</dbReference>
<dbReference type="SUPFAM" id="SSF49401">
    <property type="entry name" value="Bacterial adhesins"/>
    <property type="match status" value="1"/>
</dbReference>
<organism evidence="6 7">
    <name type="scientific">Acinetobacter shaoyimingii</name>
    <dbReference type="NCBI Taxonomy" id="2715164"/>
    <lineage>
        <taxon>Bacteria</taxon>
        <taxon>Pseudomonadati</taxon>
        <taxon>Pseudomonadota</taxon>
        <taxon>Gammaproteobacteria</taxon>
        <taxon>Moraxellales</taxon>
        <taxon>Moraxellaceae</taxon>
        <taxon>Acinetobacter</taxon>
    </lineage>
</organism>
<keyword evidence="4" id="KW-0281">Fimbrium</keyword>
<dbReference type="Gene3D" id="2.60.40.1090">
    <property type="entry name" value="Fimbrial-type adhesion domain"/>
    <property type="match status" value="1"/>
</dbReference>
<comment type="subcellular location">
    <subcellularLocation>
        <location evidence="1">Fimbrium</location>
    </subcellularLocation>
</comment>
<dbReference type="GO" id="GO:0009289">
    <property type="term" value="C:pilus"/>
    <property type="evidence" value="ECO:0007669"/>
    <property type="project" value="UniProtKB-SubCell"/>
</dbReference>
<accession>A0A6G8RV29</accession>
<protein>
    <submittedName>
        <fullName evidence="6">Fimbrial protein</fullName>
    </submittedName>
</protein>
<evidence type="ECO:0000256" key="3">
    <source>
        <dbReference type="ARBA" id="ARBA00022729"/>
    </source>
</evidence>
<dbReference type="InterPro" id="IPR000259">
    <property type="entry name" value="Adhesion_dom_fimbrial"/>
</dbReference>
<dbReference type="KEGG" id="asha:G8E00_07130"/>
<dbReference type="PANTHER" id="PTHR33420:SF3">
    <property type="entry name" value="FIMBRIAL SUBUNIT ELFA"/>
    <property type="match status" value="1"/>
</dbReference>
<dbReference type="RefSeq" id="WP_166223112.1">
    <property type="nucleotide sequence ID" value="NZ_CP049801.1"/>
</dbReference>
<feature type="domain" description="Fimbrial-type adhesion" evidence="5">
    <location>
        <begin position="237"/>
        <end position="376"/>
    </location>
</feature>
<dbReference type="InterPro" id="IPR050263">
    <property type="entry name" value="Bact_Fimbrial_Adh_Pro"/>
</dbReference>
<name>A0A6G8RV29_9GAMM</name>
<evidence type="ECO:0000313" key="6">
    <source>
        <dbReference type="EMBL" id="QIO05741.1"/>
    </source>
</evidence>
<evidence type="ECO:0000313" key="7">
    <source>
        <dbReference type="Proteomes" id="UP000502297"/>
    </source>
</evidence>
<dbReference type="AlphaFoldDB" id="A0A6G8RV29"/>
<reference evidence="6 7" key="1">
    <citation type="submission" date="2020-03" db="EMBL/GenBank/DDBJ databases">
        <authorList>
            <person name="Zhu W."/>
        </authorList>
    </citation>
    <scope>NUCLEOTIDE SEQUENCE [LARGE SCALE GENOMIC DNA]</scope>
    <source>
        <strain evidence="6 7">323-1</strain>
    </source>
</reference>
<dbReference type="PANTHER" id="PTHR33420">
    <property type="entry name" value="FIMBRIAL SUBUNIT ELFA-RELATED"/>
    <property type="match status" value="1"/>
</dbReference>
<dbReference type="Pfam" id="PF00419">
    <property type="entry name" value="Fimbrial"/>
    <property type="match status" value="1"/>
</dbReference>
<gene>
    <name evidence="6" type="ORF">G8E00_07130</name>
</gene>
<comment type="similarity">
    <text evidence="2">Belongs to the fimbrial protein family.</text>
</comment>
<keyword evidence="3" id="KW-0732">Signal</keyword>